<dbReference type="EMBL" id="BMMH01000017">
    <property type="protein sequence ID" value="GGL35830.1"/>
    <property type="molecule type" value="Genomic_DNA"/>
</dbReference>
<dbReference type="Gene3D" id="3.10.180.10">
    <property type="entry name" value="2,3-Dihydroxybiphenyl 1,2-Dioxygenase, domain 1"/>
    <property type="match status" value="1"/>
</dbReference>
<organism evidence="2 3">
    <name type="scientific">Nocardia jinanensis</name>
    <dbReference type="NCBI Taxonomy" id="382504"/>
    <lineage>
        <taxon>Bacteria</taxon>
        <taxon>Bacillati</taxon>
        <taxon>Actinomycetota</taxon>
        <taxon>Actinomycetes</taxon>
        <taxon>Mycobacteriales</taxon>
        <taxon>Nocardiaceae</taxon>
        <taxon>Nocardia</taxon>
    </lineage>
</organism>
<evidence type="ECO:0000259" key="1">
    <source>
        <dbReference type="Pfam" id="PF22658"/>
    </source>
</evidence>
<evidence type="ECO:0000313" key="3">
    <source>
        <dbReference type="Proteomes" id="UP000638263"/>
    </source>
</evidence>
<dbReference type="Pfam" id="PF22658">
    <property type="entry name" value="YycE-like_N"/>
    <property type="match status" value="1"/>
</dbReference>
<protein>
    <recommendedName>
        <fullName evidence="1">YycE-like N-terminal domain-containing protein</fullName>
    </recommendedName>
</protein>
<accession>A0A917VWV4</accession>
<proteinExistence type="predicted"/>
<dbReference type="Proteomes" id="UP000638263">
    <property type="component" value="Unassembled WGS sequence"/>
</dbReference>
<reference evidence="2" key="2">
    <citation type="submission" date="2020-09" db="EMBL/GenBank/DDBJ databases">
        <authorList>
            <person name="Sun Q."/>
            <person name="Zhou Y."/>
        </authorList>
    </citation>
    <scope>NUCLEOTIDE SEQUENCE</scope>
    <source>
        <strain evidence="2">CGMCC 4.3508</strain>
    </source>
</reference>
<dbReference type="AlphaFoldDB" id="A0A917VWV4"/>
<feature type="domain" description="YycE-like N-terminal" evidence="1">
    <location>
        <begin position="16"/>
        <end position="52"/>
    </location>
</feature>
<dbReference type="InterPro" id="IPR058998">
    <property type="entry name" value="YycE-like_N"/>
</dbReference>
<dbReference type="SUPFAM" id="SSF54593">
    <property type="entry name" value="Glyoxalase/Bleomycin resistance protein/Dihydroxybiphenyl dioxygenase"/>
    <property type="match status" value="1"/>
</dbReference>
<keyword evidence="3" id="KW-1185">Reference proteome</keyword>
<evidence type="ECO:0000313" key="2">
    <source>
        <dbReference type="EMBL" id="GGL35830.1"/>
    </source>
</evidence>
<comment type="caution">
    <text evidence="2">The sequence shown here is derived from an EMBL/GenBank/DDBJ whole genome shotgun (WGS) entry which is preliminary data.</text>
</comment>
<dbReference type="InterPro" id="IPR029068">
    <property type="entry name" value="Glyas_Bleomycin-R_OHBP_Dase"/>
</dbReference>
<name>A0A917VWV4_9NOCA</name>
<dbReference type="RefSeq" id="WP_063000129.1">
    <property type="nucleotide sequence ID" value="NZ_BMMH01000017.1"/>
</dbReference>
<gene>
    <name evidence="2" type="ORF">GCM10011588_58320</name>
</gene>
<reference evidence="2" key="1">
    <citation type="journal article" date="2014" name="Int. J. Syst. Evol. Microbiol.">
        <title>Complete genome sequence of Corynebacterium casei LMG S-19264T (=DSM 44701T), isolated from a smear-ripened cheese.</title>
        <authorList>
            <consortium name="US DOE Joint Genome Institute (JGI-PGF)"/>
            <person name="Walter F."/>
            <person name="Albersmeier A."/>
            <person name="Kalinowski J."/>
            <person name="Ruckert C."/>
        </authorList>
    </citation>
    <scope>NUCLEOTIDE SEQUENCE</scope>
    <source>
        <strain evidence="2">CGMCC 4.3508</strain>
    </source>
</reference>
<sequence length="63" mass="7349">MTADTDRPRNLGVTQVRFARPTDRLDEVVRFYIEGLGLRELYRFENHVGYGGRQVVLVPRPVF</sequence>